<evidence type="ECO:0000313" key="3">
    <source>
        <dbReference type="Proteomes" id="UP001146120"/>
    </source>
</evidence>
<protein>
    <recommendedName>
        <fullName evidence="1">LicD/FKTN/FKRP nucleotidyltransferase domain-containing protein</fullName>
    </recommendedName>
</protein>
<gene>
    <name evidence="2" type="ORF">N0F65_000406</name>
</gene>
<dbReference type="InterPro" id="IPR007074">
    <property type="entry name" value="LicD/FKTN/FKRP_NTP_transf"/>
</dbReference>
<name>A0AAV2Z3B4_9STRA</name>
<dbReference type="Proteomes" id="UP001146120">
    <property type="component" value="Unassembled WGS sequence"/>
</dbReference>
<dbReference type="AlphaFoldDB" id="A0AAV2Z3B4"/>
<feature type="domain" description="LicD/FKTN/FKRP nucleotidyltransferase" evidence="1">
    <location>
        <begin position="200"/>
        <end position="233"/>
    </location>
</feature>
<dbReference type="PANTHER" id="PTHR43404:SF1">
    <property type="entry name" value="MNN4P"/>
    <property type="match status" value="1"/>
</dbReference>
<sequence length="240" mass="27194">MRAHCVRCKPGVLETFGLRGGIAKLVHENPEACVSLRPGHIEWRFVDGDICFKRRELQHHLIELVRNFHNLMTQHGVNHWVDSGTLLGAVRHEGIIPYDQDTDFGIDEAGYVYLRDHKIDVPAPYVLFVWESAVHDNGGRSEALPVRFVNTATGLYTDAFVFQSAEDSDGRALLGPVQSDCFGSCVHCPINEVGEGLFQIPRDWIFPVNMCPFEDFVVPCPREPVKYLTHMYGDDYLRPD</sequence>
<evidence type="ECO:0000259" key="1">
    <source>
        <dbReference type="Pfam" id="PF04991"/>
    </source>
</evidence>
<dbReference type="GO" id="GO:0009100">
    <property type="term" value="P:glycoprotein metabolic process"/>
    <property type="evidence" value="ECO:0007669"/>
    <property type="project" value="UniProtKB-ARBA"/>
</dbReference>
<comment type="caution">
    <text evidence="2">The sequence shown here is derived from an EMBL/GenBank/DDBJ whole genome shotgun (WGS) entry which is preliminary data.</text>
</comment>
<reference evidence="2" key="1">
    <citation type="submission" date="2022-11" db="EMBL/GenBank/DDBJ databases">
        <authorList>
            <person name="Morgan W.R."/>
            <person name="Tartar A."/>
        </authorList>
    </citation>
    <scope>NUCLEOTIDE SEQUENCE</scope>
    <source>
        <strain evidence="2">ARSEF 373</strain>
    </source>
</reference>
<feature type="domain" description="LicD/FKTN/FKRP nucleotidyltransferase" evidence="1">
    <location>
        <begin position="74"/>
        <end position="119"/>
    </location>
</feature>
<accession>A0AAV2Z3B4</accession>
<dbReference type="PANTHER" id="PTHR43404">
    <property type="entry name" value="LIPOPOLYSACCHARIDE CHOLINEPHOSPHOTRANSFERASE LICD"/>
    <property type="match status" value="1"/>
</dbReference>
<evidence type="ECO:0000313" key="2">
    <source>
        <dbReference type="EMBL" id="DBA00115.1"/>
    </source>
</evidence>
<dbReference type="InterPro" id="IPR052942">
    <property type="entry name" value="LPS_cholinephosphotransferase"/>
</dbReference>
<reference evidence="2" key="2">
    <citation type="journal article" date="2023" name="Microbiol Resour">
        <title>Decontamination and Annotation of the Draft Genome Sequence of the Oomycete Lagenidium giganteum ARSEF 373.</title>
        <authorList>
            <person name="Morgan W.R."/>
            <person name="Tartar A."/>
        </authorList>
    </citation>
    <scope>NUCLEOTIDE SEQUENCE</scope>
    <source>
        <strain evidence="2">ARSEF 373</strain>
    </source>
</reference>
<dbReference type="Pfam" id="PF04991">
    <property type="entry name" value="LicD"/>
    <property type="match status" value="2"/>
</dbReference>
<organism evidence="2 3">
    <name type="scientific">Lagenidium giganteum</name>
    <dbReference type="NCBI Taxonomy" id="4803"/>
    <lineage>
        <taxon>Eukaryota</taxon>
        <taxon>Sar</taxon>
        <taxon>Stramenopiles</taxon>
        <taxon>Oomycota</taxon>
        <taxon>Peronosporomycetes</taxon>
        <taxon>Pythiales</taxon>
        <taxon>Pythiaceae</taxon>
    </lineage>
</organism>
<dbReference type="EMBL" id="DAKRPA010000070">
    <property type="protein sequence ID" value="DBA00115.1"/>
    <property type="molecule type" value="Genomic_DNA"/>
</dbReference>
<proteinExistence type="predicted"/>
<keyword evidence="3" id="KW-1185">Reference proteome</keyword>